<dbReference type="PANTHER" id="PTHR30619">
    <property type="entry name" value="DNA INTERNALIZATION/COMPETENCE PROTEIN COMEC/REC2"/>
    <property type="match status" value="1"/>
</dbReference>
<evidence type="ECO:0000256" key="2">
    <source>
        <dbReference type="ARBA" id="ARBA00022475"/>
    </source>
</evidence>
<keyword evidence="5 6" id="KW-0472">Membrane</keyword>
<keyword evidence="4 6" id="KW-1133">Transmembrane helix</keyword>
<feature type="transmembrane region" description="Helical" evidence="6">
    <location>
        <begin position="327"/>
        <end position="353"/>
    </location>
</feature>
<dbReference type="AlphaFoldDB" id="A0A3D8J0F7"/>
<feature type="transmembrane region" description="Helical" evidence="6">
    <location>
        <begin position="159"/>
        <end position="181"/>
    </location>
</feature>
<keyword evidence="2" id="KW-1003">Cell membrane</keyword>
<keyword evidence="3 6" id="KW-0812">Transmembrane</keyword>
<evidence type="ECO:0000256" key="1">
    <source>
        <dbReference type="ARBA" id="ARBA00004651"/>
    </source>
</evidence>
<proteinExistence type="predicted"/>
<comment type="subcellular location">
    <subcellularLocation>
        <location evidence="1">Cell membrane</location>
        <topology evidence="1">Multi-pass membrane protein</topology>
    </subcellularLocation>
</comment>
<evidence type="ECO:0000259" key="7">
    <source>
        <dbReference type="Pfam" id="PF03772"/>
    </source>
</evidence>
<dbReference type="GO" id="GO:0005886">
    <property type="term" value="C:plasma membrane"/>
    <property type="evidence" value="ECO:0007669"/>
    <property type="project" value="UniProtKB-SubCell"/>
</dbReference>
<feature type="transmembrane region" description="Helical" evidence="6">
    <location>
        <begin position="272"/>
        <end position="289"/>
    </location>
</feature>
<evidence type="ECO:0000256" key="6">
    <source>
        <dbReference type="SAM" id="Phobius"/>
    </source>
</evidence>
<dbReference type="NCBIfam" id="TIGR00360">
    <property type="entry name" value="ComEC_N-term"/>
    <property type="match status" value="1"/>
</dbReference>
<feature type="transmembrane region" description="Helical" evidence="6">
    <location>
        <begin position="374"/>
        <end position="394"/>
    </location>
</feature>
<evidence type="ECO:0000256" key="5">
    <source>
        <dbReference type="ARBA" id="ARBA00023136"/>
    </source>
</evidence>
<comment type="caution">
    <text evidence="8">The sequence shown here is derived from an EMBL/GenBank/DDBJ whole genome shotgun (WGS) entry which is preliminary data.</text>
</comment>
<organism evidence="8 9">
    <name type="scientific">Helicobacter brantae</name>
    <dbReference type="NCBI Taxonomy" id="375927"/>
    <lineage>
        <taxon>Bacteria</taxon>
        <taxon>Pseudomonadati</taxon>
        <taxon>Campylobacterota</taxon>
        <taxon>Epsilonproteobacteria</taxon>
        <taxon>Campylobacterales</taxon>
        <taxon>Helicobacteraceae</taxon>
        <taxon>Helicobacter</taxon>
    </lineage>
</organism>
<dbReference type="EMBL" id="NXLV01000005">
    <property type="protein sequence ID" value="RDU70978.1"/>
    <property type="molecule type" value="Genomic_DNA"/>
</dbReference>
<evidence type="ECO:0000313" key="9">
    <source>
        <dbReference type="Proteomes" id="UP000257045"/>
    </source>
</evidence>
<dbReference type="InterPro" id="IPR052159">
    <property type="entry name" value="Competence_DNA_uptake"/>
</dbReference>
<sequence>MRKGEFLEGKKEWGIFFALALLVFVLGVGWKYYQFSQIPHTPFEFKAKVLAQYEKNSKTIFKLKAQNGQIFYTSSKEDLKDLSNKEVSLYGKVYDCDFLQSLKSCYFITYSLSLLPSSPFHSPFYFVQSQHSNPLISKLFESLFFASFLPKEWREIASALHISHLIAISGLHLGILAWALYMLLGKPYEFLQKRYFTYRNRLFDMGVVSGIVLFAYMLFIGTPPAFLRAYVMSVVALGFVYCHLRLLSFSFLLVCSLAIVALFPSLLLSIGFWFSISGVFYIFLFFHYFHFDSCKLQWLKIAILLNIALFLQMLPLVHYVFGAFSLFSILSIPLSVIFPLWFVVMIVLHCLGLGGVGDRVLEWALGLELEVAEIYTPTILLLFHLCISLLAMRFRSAYDLSLGVGFAFWLFLMTKILI</sequence>
<feature type="transmembrane region" description="Helical" evidence="6">
    <location>
        <begin position="400"/>
        <end position="417"/>
    </location>
</feature>
<evidence type="ECO:0000256" key="4">
    <source>
        <dbReference type="ARBA" id="ARBA00022989"/>
    </source>
</evidence>
<accession>A0A3D8J0F7</accession>
<dbReference type="InterPro" id="IPR004477">
    <property type="entry name" value="ComEC_N"/>
</dbReference>
<keyword evidence="9" id="KW-1185">Reference proteome</keyword>
<feature type="transmembrane region" description="Helical" evidence="6">
    <location>
        <begin position="12"/>
        <end position="33"/>
    </location>
</feature>
<reference evidence="8 9" key="1">
    <citation type="submission" date="2018-04" db="EMBL/GenBank/DDBJ databases">
        <title>Novel Campyloabacter and Helicobacter Species and Strains.</title>
        <authorList>
            <person name="Mannion A.J."/>
            <person name="Shen Z."/>
            <person name="Fox J.G."/>
        </authorList>
    </citation>
    <scope>NUCLEOTIDE SEQUENCE [LARGE SCALE GENOMIC DNA]</scope>
    <source>
        <strain evidence="8 9">MIT 04-9366</strain>
    </source>
</reference>
<feature type="transmembrane region" description="Helical" evidence="6">
    <location>
        <begin position="301"/>
        <end position="321"/>
    </location>
</feature>
<protein>
    <recommendedName>
        <fullName evidence="7">ComEC/Rec2-related protein domain-containing protein</fullName>
    </recommendedName>
</protein>
<dbReference type="OrthoDB" id="5372341at2"/>
<dbReference type="Pfam" id="PF03772">
    <property type="entry name" value="Competence"/>
    <property type="match status" value="1"/>
</dbReference>
<evidence type="ECO:0000313" key="8">
    <source>
        <dbReference type="EMBL" id="RDU70978.1"/>
    </source>
</evidence>
<dbReference type="RefSeq" id="WP_115569467.1">
    <property type="nucleotide sequence ID" value="NZ_NXLV01000005.1"/>
</dbReference>
<dbReference type="PANTHER" id="PTHR30619:SF7">
    <property type="entry name" value="BETA-LACTAMASE DOMAIN PROTEIN"/>
    <property type="match status" value="1"/>
</dbReference>
<dbReference type="Proteomes" id="UP000257045">
    <property type="component" value="Unassembled WGS sequence"/>
</dbReference>
<gene>
    <name evidence="8" type="ORF">CQA58_04150</name>
</gene>
<evidence type="ECO:0000256" key="3">
    <source>
        <dbReference type="ARBA" id="ARBA00022692"/>
    </source>
</evidence>
<feature type="domain" description="ComEC/Rec2-related protein" evidence="7">
    <location>
        <begin position="147"/>
        <end position="367"/>
    </location>
</feature>
<feature type="transmembrane region" description="Helical" evidence="6">
    <location>
        <begin position="202"/>
        <end position="219"/>
    </location>
</feature>
<name>A0A3D8J0F7_9HELI</name>